<comment type="subunit">
    <text evidence="5 10">Heterodimer of LeuC and LeuD.</text>
</comment>
<comment type="similarity">
    <text evidence="4 10">Belongs to the LeuD family. LeuD type 1 subfamily.</text>
</comment>
<keyword evidence="6 10" id="KW-0432">Leucine biosynthesis</keyword>
<comment type="catalytic activity">
    <reaction evidence="1 10">
        <text>(2R,3S)-3-isopropylmalate = (2S)-2-isopropylmalate</text>
        <dbReference type="Rhea" id="RHEA:32287"/>
        <dbReference type="ChEBI" id="CHEBI:1178"/>
        <dbReference type="ChEBI" id="CHEBI:35121"/>
        <dbReference type="EC" id="4.2.1.33"/>
    </reaction>
</comment>
<dbReference type="CDD" id="cd01577">
    <property type="entry name" value="IPMI_Swivel"/>
    <property type="match status" value="1"/>
</dbReference>
<dbReference type="InterPro" id="IPR004431">
    <property type="entry name" value="3-IsopropMal_deHydase_ssu"/>
</dbReference>
<reference evidence="12" key="1">
    <citation type="submission" date="2015-01" db="EMBL/GenBank/DDBJ databases">
        <title>Comparative genome analysis of Bacillus coagulans HM-08, Clostridium butyricum HM-68, Bacillus subtilis HM-66 and Bacillus licheniformis BL-09.</title>
        <authorList>
            <person name="Zhang H."/>
        </authorList>
    </citation>
    <scope>NUCLEOTIDE SEQUENCE [LARGE SCALE GENOMIC DNA]</scope>
    <source>
        <strain evidence="12">HM-08</strain>
    </source>
</reference>
<dbReference type="InterPro" id="IPR050075">
    <property type="entry name" value="LeuD"/>
</dbReference>
<dbReference type="GO" id="GO:0009316">
    <property type="term" value="C:3-isopropylmalate dehydratase complex"/>
    <property type="evidence" value="ECO:0007669"/>
    <property type="project" value="InterPro"/>
</dbReference>
<evidence type="ECO:0000256" key="10">
    <source>
        <dbReference type="HAMAP-Rule" id="MF_01031"/>
    </source>
</evidence>
<reference evidence="13" key="3">
    <citation type="submission" date="2016-01" db="EMBL/GenBank/DDBJ databases">
        <authorList>
            <person name="Oliw E.H."/>
        </authorList>
    </citation>
    <scope>NUCLEOTIDE SEQUENCE [LARGE SCALE GENOMIC DNA]</scope>
    <source>
        <strain evidence="13">GED7749B</strain>
    </source>
</reference>
<dbReference type="EMBL" id="CP010525">
    <property type="protein sequence ID" value="AJO21700.1"/>
    <property type="molecule type" value="Genomic_DNA"/>
</dbReference>
<reference evidence="14" key="2">
    <citation type="submission" date="2015-01" db="EMBL/GenBank/DDBJ databases">
        <title>Comparative genome analysis of Bacillus coagulans HM-08, Clostridium butyricum HM-68, Bacillus subtilis HM-66 and Bacillus paralicheniformis BL-09.</title>
        <authorList>
            <person name="Zhang H."/>
        </authorList>
    </citation>
    <scope>NUCLEOTIDE SEQUENCE [LARGE SCALE GENOMIC DNA]</scope>
    <source>
        <strain evidence="14">HM-08</strain>
    </source>
</reference>
<protein>
    <recommendedName>
        <fullName evidence="10">3-isopropylmalate dehydratase small subunit</fullName>
        <ecNumber evidence="10">4.2.1.33</ecNumber>
    </recommendedName>
    <alternativeName>
        <fullName evidence="10">Alpha-IPM isomerase</fullName>
        <shortName evidence="10">IPMI</shortName>
    </alternativeName>
    <alternativeName>
        <fullName evidence="10">Isopropylmalate isomerase</fullName>
    </alternativeName>
</protein>
<dbReference type="PANTHER" id="PTHR43345">
    <property type="entry name" value="3-ISOPROPYLMALATE DEHYDRATASE SMALL SUBUNIT 2-RELATED-RELATED"/>
    <property type="match status" value="1"/>
</dbReference>
<dbReference type="SUPFAM" id="SSF52016">
    <property type="entry name" value="LeuD/IlvD-like"/>
    <property type="match status" value="1"/>
</dbReference>
<dbReference type="EC" id="4.2.1.33" evidence="10"/>
<dbReference type="Gene3D" id="3.20.19.10">
    <property type="entry name" value="Aconitase, domain 4"/>
    <property type="match status" value="1"/>
</dbReference>
<evidence type="ECO:0000313" key="13">
    <source>
        <dbReference type="EMBL" id="KWZ79735.1"/>
    </source>
</evidence>
<sequence length="224" mass="25652">MAACRAASFAAGSRRKFIHLYEERGQKQMEPFQTFSGLVFPLDRKNVDTDQIIPKQFLKRIERQGFGECLFYNWRFDESGNKREDFPLNDPKYDGAQILVAGDNFGCGSSREHAPWALQDYGFKVVIAPSFADIFHNNCLKNGILTVELPEEEVRDLIDKAQRERLFLTVDLEKQVVLTREKAIHFDIDPYPKNMLLKGLDEIGLTLLLEDEISKFEASENAGV</sequence>
<evidence type="ECO:0000256" key="5">
    <source>
        <dbReference type="ARBA" id="ARBA00011271"/>
    </source>
</evidence>
<dbReference type="InterPro" id="IPR033940">
    <property type="entry name" value="IPMI_Swivel"/>
</dbReference>
<proteinExistence type="inferred from homology"/>
<dbReference type="PANTHER" id="PTHR43345:SF5">
    <property type="entry name" value="3-ISOPROPYLMALATE DEHYDRATASE SMALL SUBUNIT"/>
    <property type="match status" value="1"/>
</dbReference>
<evidence type="ECO:0000259" key="11">
    <source>
        <dbReference type="Pfam" id="PF00694"/>
    </source>
</evidence>
<keyword evidence="12" id="KW-0413">Isomerase</keyword>
<dbReference type="PATRIC" id="fig|1398.18.peg.922"/>
<evidence type="ECO:0000313" key="12">
    <source>
        <dbReference type="EMBL" id="AJO21700.1"/>
    </source>
</evidence>
<evidence type="ECO:0000256" key="1">
    <source>
        <dbReference type="ARBA" id="ARBA00000491"/>
    </source>
</evidence>
<feature type="domain" description="Aconitase A/isopropylmalate dehydratase small subunit swivel" evidence="11">
    <location>
        <begin position="29"/>
        <end position="151"/>
    </location>
</feature>
<evidence type="ECO:0000256" key="7">
    <source>
        <dbReference type="ARBA" id="ARBA00022605"/>
    </source>
</evidence>
<dbReference type="Proteomes" id="UP000070376">
    <property type="component" value="Unassembled WGS sequence"/>
</dbReference>
<reference evidence="15" key="4">
    <citation type="submission" date="2016-01" db="EMBL/GenBank/DDBJ databases">
        <authorList>
            <person name="Mitreva M."/>
            <person name="Pepin K.H."/>
            <person name="Mihindukulasuriya K.A."/>
            <person name="Fulton R."/>
            <person name="Fronick C."/>
            <person name="O'Laughlin M."/>
            <person name="Miner T."/>
            <person name="Herter B."/>
            <person name="Rosa B.A."/>
            <person name="Cordes M."/>
            <person name="Tomlinson C."/>
            <person name="Wollam A."/>
            <person name="Palsikar V.B."/>
            <person name="Mardis E.R."/>
            <person name="Wilson R.K."/>
        </authorList>
    </citation>
    <scope>NUCLEOTIDE SEQUENCE [LARGE SCALE GENOMIC DNA]</scope>
    <source>
        <strain evidence="15">GED7749B</strain>
    </source>
</reference>
<keyword evidence="7 10" id="KW-0028">Amino-acid biosynthesis</keyword>
<dbReference type="InterPro" id="IPR015928">
    <property type="entry name" value="Aconitase/3IPM_dehydase_swvl"/>
</dbReference>
<gene>
    <name evidence="10" type="primary">leuD</name>
    <name evidence="13" type="ORF">HMPREF3213_02511</name>
    <name evidence="12" type="ORF">SB48_HM08orf01393</name>
</gene>
<dbReference type="FunFam" id="3.20.19.10:FF:000003">
    <property type="entry name" value="3-isopropylmalate dehydratase small subunit"/>
    <property type="match status" value="1"/>
</dbReference>
<dbReference type="EMBL" id="LRPN01000109">
    <property type="protein sequence ID" value="KWZ79735.1"/>
    <property type="molecule type" value="Genomic_DNA"/>
</dbReference>
<evidence type="ECO:0000256" key="2">
    <source>
        <dbReference type="ARBA" id="ARBA00002695"/>
    </source>
</evidence>
<evidence type="ECO:0000256" key="6">
    <source>
        <dbReference type="ARBA" id="ARBA00022430"/>
    </source>
</evidence>
<evidence type="ECO:0000313" key="15">
    <source>
        <dbReference type="Proteomes" id="UP000070376"/>
    </source>
</evidence>
<dbReference type="AlphaFoldDB" id="A0A0C5C8H8"/>
<evidence type="ECO:0000256" key="8">
    <source>
        <dbReference type="ARBA" id="ARBA00023239"/>
    </source>
</evidence>
<accession>A0A0C5C8H8</accession>
<dbReference type="GO" id="GO:0009098">
    <property type="term" value="P:L-leucine biosynthetic process"/>
    <property type="evidence" value="ECO:0007669"/>
    <property type="project" value="UniProtKB-UniRule"/>
</dbReference>
<dbReference type="HAMAP" id="MF_01031">
    <property type="entry name" value="LeuD_type1"/>
    <property type="match status" value="1"/>
</dbReference>
<comment type="pathway">
    <text evidence="3 10">Amino-acid biosynthesis; L-leucine biosynthesis; L-leucine from 3-methyl-2-oxobutanoate: step 2/4.</text>
</comment>
<dbReference type="UniPathway" id="UPA00048">
    <property type="reaction ID" value="UER00071"/>
</dbReference>
<comment type="function">
    <text evidence="2 10">Catalyzes the isomerization between 2-isopropylmalate and 3-isopropylmalate, via the formation of 2-isopropylmaleate.</text>
</comment>
<dbReference type="GO" id="GO:0016853">
    <property type="term" value="F:isomerase activity"/>
    <property type="evidence" value="ECO:0007669"/>
    <property type="project" value="UniProtKB-KW"/>
</dbReference>
<evidence type="ECO:0000256" key="4">
    <source>
        <dbReference type="ARBA" id="ARBA00009845"/>
    </source>
</evidence>
<dbReference type="GO" id="GO:0003861">
    <property type="term" value="F:3-isopropylmalate dehydratase activity"/>
    <property type="evidence" value="ECO:0007669"/>
    <property type="project" value="UniProtKB-UniRule"/>
</dbReference>
<organism evidence="13 15">
    <name type="scientific">Heyndrickxia coagulans</name>
    <name type="common">Weizmannia coagulans</name>
    <dbReference type="NCBI Taxonomy" id="1398"/>
    <lineage>
        <taxon>Bacteria</taxon>
        <taxon>Bacillati</taxon>
        <taxon>Bacillota</taxon>
        <taxon>Bacilli</taxon>
        <taxon>Bacillales</taxon>
        <taxon>Bacillaceae</taxon>
        <taxon>Heyndrickxia</taxon>
    </lineage>
</organism>
<dbReference type="Pfam" id="PF00694">
    <property type="entry name" value="Aconitase_C"/>
    <property type="match status" value="1"/>
</dbReference>
<keyword evidence="14" id="KW-1185">Reference proteome</keyword>
<dbReference type="Proteomes" id="UP000032024">
    <property type="component" value="Chromosome"/>
</dbReference>
<dbReference type="InterPro" id="IPR000573">
    <property type="entry name" value="AconitaseA/IPMdHydase_ssu_swvl"/>
</dbReference>
<dbReference type="NCBIfam" id="NF002458">
    <property type="entry name" value="PRK01641.1"/>
    <property type="match status" value="1"/>
</dbReference>
<evidence type="ECO:0000256" key="3">
    <source>
        <dbReference type="ARBA" id="ARBA00004729"/>
    </source>
</evidence>
<name>A0A0C5C8H8_HEYCO</name>
<dbReference type="NCBIfam" id="TIGR00171">
    <property type="entry name" value="leuD"/>
    <property type="match status" value="1"/>
</dbReference>
<evidence type="ECO:0000256" key="9">
    <source>
        <dbReference type="ARBA" id="ARBA00023304"/>
    </source>
</evidence>
<keyword evidence="9 10" id="KW-0100">Branched-chain amino acid biosynthesis</keyword>
<keyword evidence="8 10" id="KW-0456">Lyase</keyword>
<evidence type="ECO:0000313" key="14">
    <source>
        <dbReference type="Proteomes" id="UP000032024"/>
    </source>
</evidence>
<dbReference type="STRING" id="1398.AB434_0289"/>